<evidence type="ECO:0000313" key="3">
    <source>
        <dbReference type="Proteomes" id="UP000320390"/>
    </source>
</evidence>
<evidence type="ECO:0000313" key="2">
    <source>
        <dbReference type="EMBL" id="QDV08793.1"/>
    </source>
</evidence>
<reference evidence="2 3" key="1">
    <citation type="submission" date="2019-02" db="EMBL/GenBank/DDBJ databases">
        <title>Deep-cultivation of Planctomycetes and their phenomic and genomic characterization uncovers novel biology.</title>
        <authorList>
            <person name="Wiegand S."/>
            <person name="Jogler M."/>
            <person name="Boedeker C."/>
            <person name="Pinto D."/>
            <person name="Vollmers J."/>
            <person name="Rivas-Marin E."/>
            <person name="Kohn T."/>
            <person name="Peeters S.H."/>
            <person name="Heuer A."/>
            <person name="Rast P."/>
            <person name="Oberbeckmann S."/>
            <person name="Bunk B."/>
            <person name="Jeske O."/>
            <person name="Meyerdierks A."/>
            <person name="Storesund J.E."/>
            <person name="Kallscheuer N."/>
            <person name="Luecker S."/>
            <person name="Lage O.M."/>
            <person name="Pohl T."/>
            <person name="Merkel B.J."/>
            <person name="Hornburger P."/>
            <person name="Mueller R.-W."/>
            <person name="Bruemmer F."/>
            <person name="Labrenz M."/>
            <person name="Spormann A.M."/>
            <person name="Op den Camp H."/>
            <person name="Overmann J."/>
            <person name="Amann R."/>
            <person name="Jetten M.S.M."/>
            <person name="Mascher T."/>
            <person name="Medema M.H."/>
            <person name="Devos D.P."/>
            <person name="Kaster A.-K."/>
            <person name="Ovreas L."/>
            <person name="Rohde M."/>
            <person name="Galperin M.Y."/>
            <person name="Jogler C."/>
        </authorList>
    </citation>
    <scope>NUCLEOTIDE SEQUENCE [LARGE SCALE GENOMIC DNA]</scope>
    <source>
        <strain evidence="2 3">Poly30</strain>
    </source>
</reference>
<dbReference type="RefSeq" id="WP_145202068.1">
    <property type="nucleotide sequence ID" value="NZ_CP036434.1"/>
</dbReference>
<gene>
    <name evidence="2" type="ORF">Poly30_43480</name>
</gene>
<dbReference type="AlphaFoldDB" id="A0A518EXI6"/>
<organism evidence="2 3">
    <name type="scientific">Saltatorellus ferox</name>
    <dbReference type="NCBI Taxonomy" id="2528018"/>
    <lineage>
        <taxon>Bacteria</taxon>
        <taxon>Pseudomonadati</taxon>
        <taxon>Planctomycetota</taxon>
        <taxon>Planctomycetia</taxon>
        <taxon>Planctomycetia incertae sedis</taxon>
        <taxon>Saltatorellus</taxon>
    </lineage>
</organism>
<dbReference type="EMBL" id="CP036434">
    <property type="protein sequence ID" value="QDV08793.1"/>
    <property type="molecule type" value="Genomic_DNA"/>
</dbReference>
<evidence type="ECO:0000256" key="1">
    <source>
        <dbReference type="SAM" id="MobiDB-lite"/>
    </source>
</evidence>
<proteinExistence type="predicted"/>
<feature type="region of interest" description="Disordered" evidence="1">
    <location>
        <begin position="54"/>
        <end position="76"/>
    </location>
</feature>
<sequence length="95" mass="10253">MSQHHATHRSVDLPAPLTEDASPQEVAECKALPVARRRELLEQWKGDEQAHLRAQNEGMTAKGDEAEHPNATSAGTLQEIVDALASLPSSDSETS</sequence>
<keyword evidence="3" id="KW-1185">Reference proteome</keyword>
<accession>A0A518EXI6</accession>
<protein>
    <submittedName>
        <fullName evidence="2">Uncharacterized protein</fullName>
    </submittedName>
</protein>
<feature type="region of interest" description="Disordered" evidence="1">
    <location>
        <begin position="1"/>
        <end position="24"/>
    </location>
</feature>
<name>A0A518EXI6_9BACT</name>
<dbReference type="Proteomes" id="UP000320390">
    <property type="component" value="Chromosome"/>
</dbReference>